<proteinExistence type="predicted"/>
<comment type="caution">
    <text evidence="1">The sequence shown here is derived from an EMBL/GenBank/DDBJ whole genome shotgun (WGS) entry which is preliminary data.</text>
</comment>
<sequence length="145" mass="16525">MSTTITDNPITISSRQTLAEYDIHHTGDDRGMNDMIVPPNTSNILENVDNPSSWPRDQYRIPNYRPINRHLIAAERPNGSNGAERVFITMMLTGVSLNAIRSGPSMGYDRRESFYTSISIRYWWGMVMGWSRELIDLEATKVVAM</sequence>
<protein>
    <submittedName>
        <fullName evidence="1">Uncharacterized protein</fullName>
    </submittedName>
</protein>
<name>A0A4Z1IS16_9HELO</name>
<evidence type="ECO:0000313" key="2">
    <source>
        <dbReference type="Proteomes" id="UP000297527"/>
    </source>
</evidence>
<gene>
    <name evidence="1" type="ORF">BCON_0022g00070</name>
</gene>
<evidence type="ECO:0000313" key="1">
    <source>
        <dbReference type="EMBL" id="TGO62070.1"/>
    </source>
</evidence>
<dbReference type="EMBL" id="PQXN01000022">
    <property type="protein sequence ID" value="TGO62070.1"/>
    <property type="molecule type" value="Genomic_DNA"/>
</dbReference>
<organism evidence="1 2">
    <name type="scientific">Botryotinia convoluta</name>
    <dbReference type="NCBI Taxonomy" id="54673"/>
    <lineage>
        <taxon>Eukaryota</taxon>
        <taxon>Fungi</taxon>
        <taxon>Dikarya</taxon>
        <taxon>Ascomycota</taxon>
        <taxon>Pezizomycotina</taxon>
        <taxon>Leotiomycetes</taxon>
        <taxon>Helotiales</taxon>
        <taxon>Sclerotiniaceae</taxon>
        <taxon>Botryotinia</taxon>
    </lineage>
</organism>
<keyword evidence="2" id="KW-1185">Reference proteome</keyword>
<reference evidence="1 2" key="1">
    <citation type="submission" date="2017-12" db="EMBL/GenBank/DDBJ databases">
        <title>Comparative genomics of Botrytis spp.</title>
        <authorList>
            <person name="Valero-Jimenez C.A."/>
            <person name="Tapia P."/>
            <person name="Veloso J."/>
            <person name="Silva-Moreno E."/>
            <person name="Staats M."/>
            <person name="Valdes J.H."/>
            <person name="Van Kan J.A.L."/>
        </authorList>
    </citation>
    <scope>NUCLEOTIDE SEQUENCE [LARGE SCALE GENOMIC DNA]</scope>
    <source>
        <strain evidence="1 2">MUCL11595</strain>
    </source>
</reference>
<accession>A0A4Z1IS16</accession>
<dbReference type="AlphaFoldDB" id="A0A4Z1IS16"/>
<dbReference type="OrthoDB" id="5201563at2759"/>
<dbReference type="Proteomes" id="UP000297527">
    <property type="component" value="Unassembled WGS sequence"/>
</dbReference>